<proteinExistence type="predicted"/>
<feature type="region of interest" description="Disordered" evidence="1">
    <location>
        <begin position="77"/>
        <end position="151"/>
    </location>
</feature>
<reference evidence="2" key="1">
    <citation type="submission" date="2021-05" db="EMBL/GenBank/DDBJ databases">
        <title>Novel Bacillus species.</title>
        <authorList>
            <person name="Liu G."/>
        </authorList>
    </citation>
    <scope>NUCLEOTIDE SEQUENCE</scope>
    <source>
        <strain evidence="2">FJAT-50051</strain>
    </source>
</reference>
<dbReference type="AlphaFoldDB" id="A0A942SWN1"/>
<accession>A0A942SWN1</accession>
<evidence type="ECO:0000313" key="2">
    <source>
        <dbReference type="EMBL" id="MBS4181680.1"/>
    </source>
</evidence>
<comment type="caution">
    <text evidence="2">The sequence shown here is derived from an EMBL/GenBank/DDBJ whole genome shotgun (WGS) entry which is preliminary data.</text>
</comment>
<name>A0A942SWN1_9BACI</name>
<protein>
    <submittedName>
        <fullName evidence="2">Uncharacterized protein</fullName>
    </submittedName>
</protein>
<sequence length="151" mass="15555">MIALLLSGCGSAGAQNNNPVGKVPGDEDTARAETCTVASSKAVDMIDAAVGDHDDTDFASVREGDGGWYLGATITPNVKDDPNDDEVTIWATTSDPTADDFDGPLYPVNQQAKDAVADEGGDQATTAPSDFDPSSDAADEVESCVIQASNR</sequence>
<gene>
    <name evidence="2" type="ORF">KHB02_09805</name>
</gene>
<organism evidence="2">
    <name type="scientific">Neobacillus citreus</name>
    <dbReference type="NCBI Taxonomy" id="2833578"/>
    <lineage>
        <taxon>Bacteria</taxon>
        <taxon>Bacillati</taxon>
        <taxon>Bacillota</taxon>
        <taxon>Bacilli</taxon>
        <taxon>Bacillales</taxon>
        <taxon>Bacillaceae</taxon>
        <taxon>Neobacillus</taxon>
    </lineage>
</organism>
<evidence type="ECO:0000256" key="1">
    <source>
        <dbReference type="SAM" id="MobiDB-lite"/>
    </source>
</evidence>
<dbReference type="EMBL" id="JAGYPE010000002">
    <property type="protein sequence ID" value="MBS4181680.1"/>
    <property type="molecule type" value="Genomic_DNA"/>
</dbReference>
<feature type="compositionally biased region" description="Low complexity" evidence="1">
    <location>
        <begin position="127"/>
        <end position="136"/>
    </location>
</feature>